<dbReference type="GO" id="GO:0004764">
    <property type="term" value="F:shikimate 3-dehydrogenase (NADP+) activity"/>
    <property type="evidence" value="ECO:0007669"/>
    <property type="project" value="UniProtKB-EC"/>
</dbReference>
<dbReference type="AlphaFoldDB" id="A0A365P0P5"/>
<dbReference type="InterPro" id="IPR013708">
    <property type="entry name" value="Shikimate_DH-bd_N"/>
</dbReference>
<keyword evidence="3" id="KW-0028">Amino-acid biosynthesis</keyword>
<dbReference type="GO" id="GO:0009073">
    <property type="term" value="P:aromatic amino acid family biosynthetic process"/>
    <property type="evidence" value="ECO:0007669"/>
    <property type="project" value="UniProtKB-KW"/>
</dbReference>
<accession>A0A365P0P5</accession>
<evidence type="ECO:0000256" key="2">
    <source>
        <dbReference type="ARBA" id="ARBA00023002"/>
    </source>
</evidence>
<dbReference type="InterPro" id="IPR036291">
    <property type="entry name" value="NAD(P)-bd_dom_sf"/>
</dbReference>
<protein>
    <submittedName>
        <fullName evidence="5">Shikimate dehydrogenase</fullName>
        <ecNumber evidence="5">1.1.1.25</ecNumber>
    </submittedName>
</protein>
<dbReference type="GO" id="GO:0050661">
    <property type="term" value="F:NADP binding"/>
    <property type="evidence" value="ECO:0007669"/>
    <property type="project" value="TreeGrafter"/>
</dbReference>
<keyword evidence="3" id="KW-0057">Aromatic amino acid biosynthesis</keyword>
<evidence type="ECO:0000256" key="1">
    <source>
        <dbReference type="ARBA" id="ARBA00004871"/>
    </source>
</evidence>
<keyword evidence="2 5" id="KW-0560">Oxidoreductase</keyword>
<reference evidence="5 6" key="1">
    <citation type="submission" date="2018-06" db="EMBL/GenBank/DDBJ databases">
        <title>Flavobacterium tibetense sp. nov., isolated from a wetland YonghuCo on Tibetan Plateau.</title>
        <authorList>
            <person name="Xing P."/>
            <person name="Phurbu D."/>
            <person name="Lu H."/>
        </authorList>
    </citation>
    <scope>NUCLEOTIDE SEQUENCE [LARGE SCALE GENOMIC DNA]</scope>
    <source>
        <strain evidence="5 6">YH5</strain>
    </source>
</reference>
<evidence type="ECO:0000313" key="6">
    <source>
        <dbReference type="Proteomes" id="UP000253319"/>
    </source>
</evidence>
<dbReference type="SUPFAM" id="SSF53223">
    <property type="entry name" value="Aminoacid dehydrogenase-like, N-terminal domain"/>
    <property type="match status" value="1"/>
</dbReference>
<dbReference type="EMBL" id="QLST01000010">
    <property type="protein sequence ID" value="RBA28032.1"/>
    <property type="molecule type" value="Genomic_DNA"/>
</dbReference>
<feature type="domain" description="Shikimate dehydrogenase substrate binding N-terminal" evidence="4">
    <location>
        <begin position="15"/>
        <end position="97"/>
    </location>
</feature>
<gene>
    <name evidence="5" type="primary">aroE</name>
    <name evidence="5" type="ORF">DPN68_08950</name>
</gene>
<comment type="caution">
    <text evidence="5">The sequence shown here is derived from an EMBL/GenBank/DDBJ whole genome shotgun (WGS) entry which is preliminary data.</text>
</comment>
<dbReference type="RefSeq" id="WP_113989313.1">
    <property type="nucleotide sequence ID" value="NZ_QLST01000010.1"/>
</dbReference>
<dbReference type="PANTHER" id="PTHR21089">
    <property type="entry name" value="SHIKIMATE DEHYDROGENASE"/>
    <property type="match status" value="1"/>
</dbReference>
<dbReference type="InterPro" id="IPR046346">
    <property type="entry name" value="Aminoacid_DH-like_N_sf"/>
</dbReference>
<keyword evidence="6" id="KW-1185">Reference proteome</keyword>
<dbReference type="Proteomes" id="UP000253319">
    <property type="component" value="Unassembled WGS sequence"/>
</dbReference>
<dbReference type="GO" id="GO:0009423">
    <property type="term" value="P:chorismate biosynthetic process"/>
    <property type="evidence" value="ECO:0007669"/>
    <property type="project" value="TreeGrafter"/>
</dbReference>
<proteinExistence type="predicted"/>
<dbReference type="Gene3D" id="3.40.50.720">
    <property type="entry name" value="NAD(P)-binding Rossmann-like Domain"/>
    <property type="match status" value="1"/>
</dbReference>
<sequence length="254" mass="29351">MAKKKKDKKQVKYGLIGRNISHSFSKKYFTEKFKLLHFDNCEYLNFDIDSIKKFPEIFAETKGLRGLNVTIPYKEEIIPYLDELSKNAEKIGAVNAISISKSKKLKGYNTDHYGFKKALLPLLEEHHQRALILGTGGASKAVAFALRKLKIEFDFVSRNPNEFELSYEEITQEVFEDYQIIINTTPLGTHPNTETFPNLDYSLFTSKHLAFDLVYNPEETEFLKRAKANGASTKNGYEMLVFQAEKAWRIWNKK</sequence>
<evidence type="ECO:0000256" key="3">
    <source>
        <dbReference type="ARBA" id="ARBA00023141"/>
    </source>
</evidence>
<evidence type="ECO:0000313" key="5">
    <source>
        <dbReference type="EMBL" id="RBA28032.1"/>
    </source>
</evidence>
<dbReference type="InterPro" id="IPR022893">
    <property type="entry name" value="Shikimate_DH_fam"/>
</dbReference>
<evidence type="ECO:0000259" key="4">
    <source>
        <dbReference type="Pfam" id="PF08501"/>
    </source>
</evidence>
<dbReference type="EC" id="1.1.1.25" evidence="5"/>
<dbReference type="PANTHER" id="PTHR21089:SF1">
    <property type="entry name" value="BIFUNCTIONAL 3-DEHYDROQUINATE DEHYDRATASE_SHIKIMATE DEHYDROGENASE, CHLOROPLASTIC"/>
    <property type="match status" value="1"/>
</dbReference>
<dbReference type="Gene3D" id="3.40.50.10860">
    <property type="entry name" value="Leucine Dehydrogenase, chain A, domain 1"/>
    <property type="match status" value="1"/>
</dbReference>
<comment type="pathway">
    <text evidence="1">Metabolic intermediate biosynthesis; chorismate biosynthesis; chorismate from D-erythrose 4-phosphate and phosphoenolpyruvate: step 4/7.</text>
</comment>
<dbReference type="CDD" id="cd01065">
    <property type="entry name" value="NAD_bind_Shikimate_DH"/>
    <property type="match status" value="1"/>
</dbReference>
<dbReference type="GO" id="GO:0005829">
    <property type="term" value="C:cytosol"/>
    <property type="evidence" value="ECO:0007669"/>
    <property type="project" value="TreeGrafter"/>
</dbReference>
<dbReference type="Pfam" id="PF08501">
    <property type="entry name" value="Shikimate_dh_N"/>
    <property type="match status" value="1"/>
</dbReference>
<dbReference type="GO" id="GO:0019632">
    <property type="term" value="P:shikimate metabolic process"/>
    <property type="evidence" value="ECO:0007669"/>
    <property type="project" value="TreeGrafter"/>
</dbReference>
<dbReference type="SUPFAM" id="SSF51735">
    <property type="entry name" value="NAD(P)-binding Rossmann-fold domains"/>
    <property type="match status" value="1"/>
</dbReference>
<name>A0A365P0P5_9FLAO</name>
<organism evidence="5 6">
    <name type="scientific">Flavobacterium tibetense</name>
    <dbReference type="NCBI Taxonomy" id="2233533"/>
    <lineage>
        <taxon>Bacteria</taxon>
        <taxon>Pseudomonadati</taxon>
        <taxon>Bacteroidota</taxon>
        <taxon>Flavobacteriia</taxon>
        <taxon>Flavobacteriales</taxon>
        <taxon>Flavobacteriaceae</taxon>
        <taxon>Flavobacterium</taxon>
    </lineage>
</organism>
<dbReference type="OrthoDB" id="9792692at2"/>